<name>A0A2S7IPU5_9BACT</name>
<gene>
    <name evidence="1" type="ORF">C5O19_08930</name>
</gene>
<evidence type="ECO:0000313" key="2">
    <source>
        <dbReference type="Proteomes" id="UP000239590"/>
    </source>
</evidence>
<dbReference type="Proteomes" id="UP000239590">
    <property type="component" value="Unassembled WGS sequence"/>
</dbReference>
<comment type="caution">
    <text evidence="1">The sequence shown here is derived from an EMBL/GenBank/DDBJ whole genome shotgun (WGS) entry which is preliminary data.</text>
</comment>
<sequence>MNSWRLTFLLVFWSGIGFSQIPDIPFEQWYSIKYYATVRTDGKVFSDRNHLVQGLSGGQLFLPANGQFLHPGTLMLDTRYRSMQGAKIRTMNVYQNQFWYLDESKLWSNAWAGRRALSHHLPQAKSFAGGADYRFLVSDGTSLEYIKDSLTLWQTKLTGEDVKAIHYARNTFWILTVTNLYTLQNHQLQNYYSGDGFTSLALNDTSIYLGSEKGYYHWNKRAKQPTLHTKLPSVSISAIALIDGHPWLGTNQGVFTPKPDGTYAYFQGERWLPGDQVVSIAQGPQQTILVFTTHGLAQLSKQSITLQDKAYFFENQVRARHIRNGFNASLEGMEKGNLATGYLADADNDGLWTSMYLGSQAFRYAATQEKQALENCRESLDALERLYTLTPVPGFPARSFERSSIKSQLADSKVWQNSPQPGWTWKATTSSDEAIGHVFAFATVAELVNDPNLQAKAIRLLDTLMNHIVSHDLYLVDYDGKPTKWGRWNPEYVNSFPVNVGDRKLNSSNIIGMLQTAFHFTKKEKYRQKAFELMKKHGYLANLARPMNEIGKAPDNADEHSKLLSEGWNHSDDEMYFLGYWGLYRYAFNDTLRSHYRKAIIDHWQAERPEKDATWNFFTALTGTQTFDVKESIWYLQHYPLDLIDWRIQNSHRQDLRFLPDNFRKQTTSQVVSPAERPMQRHNRNTFILDENGTGQSEFSAGDTWLLPYWLGRYLGIIKAAPSNHSLLFSN</sequence>
<dbReference type="RefSeq" id="WP_104711457.1">
    <property type="nucleotide sequence ID" value="NZ_PTRA01000001.1"/>
</dbReference>
<dbReference type="Gene3D" id="2.130.10.10">
    <property type="entry name" value="YVTN repeat-like/Quinoprotein amine dehydrogenase"/>
    <property type="match status" value="1"/>
</dbReference>
<dbReference type="EMBL" id="PTRA01000001">
    <property type="protein sequence ID" value="PQA59735.1"/>
    <property type="molecule type" value="Genomic_DNA"/>
</dbReference>
<dbReference type="AlphaFoldDB" id="A0A2S7IPU5"/>
<dbReference type="OrthoDB" id="610763at2"/>
<protein>
    <submittedName>
        <fullName evidence="1">Uncharacterized protein</fullName>
    </submittedName>
</protein>
<reference evidence="2" key="1">
    <citation type="submission" date="2018-02" db="EMBL/GenBank/DDBJ databases">
        <title>Genome sequencing of Solimonas sp. HR-BB.</title>
        <authorList>
            <person name="Lee Y."/>
            <person name="Jeon C.O."/>
        </authorList>
    </citation>
    <scope>NUCLEOTIDE SEQUENCE [LARGE SCALE GENOMIC DNA]</scope>
    <source>
        <strain evidence="2">HR-U</strain>
    </source>
</reference>
<keyword evidence="2" id="KW-1185">Reference proteome</keyword>
<dbReference type="InterPro" id="IPR015943">
    <property type="entry name" value="WD40/YVTN_repeat-like_dom_sf"/>
</dbReference>
<organism evidence="1 2">
    <name type="scientific">Siphonobacter curvatus</name>
    <dbReference type="NCBI Taxonomy" id="2094562"/>
    <lineage>
        <taxon>Bacteria</taxon>
        <taxon>Pseudomonadati</taxon>
        <taxon>Bacteroidota</taxon>
        <taxon>Cytophagia</taxon>
        <taxon>Cytophagales</taxon>
        <taxon>Cytophagaceae</taxon>
        <taxon>Siphonobacter</taxon>
    </lineage>
</organism>
<accession>A0A2S7IPU5</accession>
<proteinExistence type="predicted"/>
<evidence type="ECO:0000313" key="1">
    <source>
        <dbReference type="EMBL" id="PQA59735.1"/>
    </source>
</evidence>